<accession>A0ABV5XAY4</accession>
<dbReference type="EMBL" id="JBHMAS010000006">
    <property type="protein sequence ID" value="MFB9779571.1"/>
    <property type="molecule type" value="Genomic_DNA"/>
</dbReference>
<reference evidence="1 2" key="1">
    <citation type="submission" date="2024-09" db="EMBL/GenBank/DDBJ databases">
        <authorList>
            <person name="Sun Q."/>
            <person name="Mori K."/>
        </authorList>
    </citation>
    <scope>NUCLEOTIDE SEQUENCE [LARGE SCALE GENOMIC DNA]</scope>
    <source>
        <strain evidence="1 2">JCM 11411</strain>
    </source>
</reference>
<evidence type="ECO:0000313" key="1">
    <source>
        <dbReference type="EMBL" id="MFB9779571.1"/>
    </source>
</evidence>
<keyword evidence="2" id="KW-1185">Reference proteome</keyword>
<organism evidence="1 2">
    <name type="scientific">Rhodococcus baikonurensis</name>
    <dbReference type="NCBI Taxonomy" id="172041"/>
    <lineage>
        <taxon>Bacteria</taxon>
        <taxon>Bacillati</taxon>
        <taxon>Actinomycetota</taxon>
        <taxon>Actinomycetes</taxon>
        <taxon>Mycobacteriales</taxon>
        <taxon>Nocardiaceae</taxon>
        <taxon>Rhodococcus</taxon>
        <taxon>Rhodococcus erythropolis group</taxon>
    </lineage>
</organism>
<evidence type="ECO:0008006" key="3">
    <source>
        <dbReference type="Google" id="ProtNLM"/>
    </source>
</evidence>
<evidence type="ECO:0000313" key="2">
    <source>
        <dbReference type="Proteomes" id="UP001589587"/>
    </source>
</evidence>
<sequence length="338" mass="38192">MDDRVKLDPWFVHDRLIFGLLTDLEKAVVESKLGPANSTFKDMYKWTALSDAVANYLVTRGVPSGAREHVAGRLHKGQLVWFDQKFYFKGVALAHRKGLVNGAILHTKLDVDRAARVHGEFNPQRVTADSSLVQLKGYQQQFVFAHVEDIDEDGIKIRPILLGHMIRPDGIFDEYVCNRVSVHPSRIDQFKDVKFGVPGASRKDLEPLRAVPEQQVKHWFAEILNEPVVPKDWGGEQFDLWTDKMTIDGENQVAAIQFKGPAKFSPMTIKTLGANGDQIDRLAQTDADLLVVQHCHEITAPVSNMLRAVVSQPGRQRRYMIIDGYKTLAILRHYGYLA</sequence>
<dbReference type="Proteomes" id="UP001589587">
    <property type="component" value="Unassembled WGS sequence"/>
</dbReference>
<gene>
    <name evidence="1" type="ORF">ACFFQ6_07750</name>
</gene>
<name>A0ABV5XAY4_9NOCA</name>
<dbReference type="RefSeq" id="WP_378374256.1">
    <property type="nucleotide sequence ID" value="NZ_JBHMAS010000006.1"/>
</dbReference>
<comment type="caution">
    <text evidence="1">The sequence shown here is derived from an EMBL/GenBank/DDBJ whole genome shotgun (WGS) entry which is preliminary data.</text>
</comment>
<protein>
    <recommendedName>
        <fullName evidence="3">Restriction endonuclease</fullName>
    </recommendedName>
</protein>
<proteinExistence type="predicted"/>